<keyword evidence="1" id="KW-0732">Signal</keyword>
<accession>A0ABV7SQK8</accession>
<evidence type="ECO:0000256" key="1">
    <source>
        <dbReference type="SAM" id="SignalP"/>
    </source>
</evidence>
<dbReference type="RefSeq" id="WP_310765444.1">
    <property type="nucleotide sequence ID" value="NZ_JBHRWR010000048.1"/>
</dbReference>
<dbReference type="SUPFAM" id="SSF89392">
    <property type="entry name" value="Prokaryotic lipoproteins and lipoprotein localization factors"/>
    <property type="match status" value="1"/>
</dbReference>
<comment type="caution">
    <text evidence="2">The sequence shown here is derived from an EMBL/GenBank/DDBJ whole genome shotgun (WGS) entry which is preliminary data.</text>
</comment>
<evidence type="ECO:0000313" key="2">
    <source>
        <dbReference type="EMBL" id="MFC3578370.1"/>
    </source>
</evidence>
<reference evidence="3" key="1">
    <citation type="journal article" date="2019" name="Int. J. Syst. Evol. Microbiol.">
        <title>The Global Catalogue of Microorganisms (GCM) 10K type strain sequencing project: providing services to taxonomists for standard genome sequencing and annotation.</title>
        <authorList>
            <consortium name="The Broad Institute Genomics Platform"/>
            <consortium name="The Broad Institute Genome Sequencing Center for Infectious Disease"/>
            <person name="Wu L."/>
            <person name="Ma J."/>
        </authorList>
    </citation>
    <scope>NUCLEOTIDE SEQUENCE [LARGE SCALE GENOMIC DNA]</scope>
    <source>
        <strain evidence="3">CGMCC 4.7035</strain>
    </source>
</reference>
<dbReference type="EMBL" id="JBHRWR010000048">
    <property type="protein sequence ID" value="MFC3578370.1"/>
    <property type="molecule type" value="Genomic_DNA"/>
</dbReference>
<feature type="chain" id="PRO_5046280015" description="Lipoprotein" evidence="1">
    <location>
        <begin position="31"/>
        <end position="260"/>
    </location>
</feature>
<name>A0ABV7SQK8_9ACTN</name>
<dbReference type="Gene3D" id="2.50.20.20">
    <property type="match status" value="1"/>
</dbReference>
<organism evidence="2 3">
    <name type="scientific">Streptomyces yaanensis</name>
    <dbReference type="NCBI Taxonomy" id="1142239"/>
    <lineage>
        <taxon>Bacteria</taxon>
        <taxon>Bacillati</taxon>
        <taxon>Actinomycetota</taxon>
        <taxon>Actinomycetes</taxon>
        <taxon>Kitasatosporales</taxon>
        <taxon>Streptomycetaceae</taxon>
        <taxon>Streptomyces</taxon>
    </lineage>
</organism>
<proteinExistence type="predicted"/>
<sequence>MSRTHGFTTATCSTTTATAMALLCSPAAGAIGPADSNGGLSAQQLVAQARAGVQKAKSVRLDYTDRSAQAKASTTQPTSMKLALDRGGNCTGTMALGEHGGTVQIVKRGAEVWLKPDAAFWKAELPGRQGPAAAAKFKDRYLHGSASDTPLSGIADACDLDVLQRDVTKGAALPSSVKKDAETALDDMKVIPLSFRQNGVTTTQYVTADPAHHLYRTVKKGGGTDLTMTLTDYDKPVPTKTPPAKESVDVSKLKQELQGL</sequence>
<keyword evidence="3" id="KW-1185">Reference proteome</keyword>
<gene>
    <name evidence="2" type="ORF">ACFOZ0_34950</name>
</gene>
<feature type="signal peptide" evidence="1">
    <location>
        <begin position="1"/>
        <end position="30"/>
    </location>
</feature>
<evidence type="ECO:0000313" key="3">
    <source>
        <dbReference type="Proteomes" id="UP001595701"/>
    </source>
</evidence>
<evidence type="ECO:0008006" key="4">
    <source>
        <dbReference type="Google" id="ProtNLM"/>
    </source>
</evidence>
<protein>
    <recommendedName>
        <fullName evidence="4">Lipoprotein</fullName>
    </recommendedName>
</protein>
<dbReference type="Proteomes" id="UP001595701">
    <property type="component" value="Unassembled WGS sequence"/>
</dbReference>
<dbReference type="InterPro" id="IPR029046">
    <property type="entry name" value="LolA/LolB/LppX"/>
</dbReference>